<dbReference type="Proteomes" id="UP000228874">
    <property type="component" value="Unassembled WGS sequence"/>
</dbReference>
<dbReference type="AlphaFoldDB" id="A0A2G9LKS4"/>
<reference evidence="12 22" key="1">
    <citation type="submission" date="2017-09" db="EMBL/GenBank/DDBJ databases">
        <title>Depth-based differentiation of microbial function through sediment-hosted aquifers and enrichment of novel symbionts in the deep terrestrial subsurface.</title>
        <authorList>
            <person name="Probst A.J."/>
            <person name="Ladd B."/>
            <person name="Jarett J.K."/>
            <person name="Geller-Mcgrath D.E."/>
            <person name="Sieber C.M."/>
            <person name="Emerson J.B."/>
            <person name="Anantharaman K."/>
            <person name="Thomas B.C."/>
            <person name="Malmstrom R."/>
            <person name="Stieglmeier M."/>
            <person name="Klingl A."/>
            <person name="Woyke T."/>
            <person name="Ryan C.M."/>
            <person name="Banfield J.F."/>
        </authorList>
    </citation>
    <scope>NUCLEOTIDE SEQUENCE [LARGE SCALE GENOMIC DNA]</scope>
    <source>
        <strain evidence="14">CG02_land_8_20_14_3_00_31_209</strain>
        <strain evidence="13">CG03_land_8_20_14_0_80_31_114</strain>
        <strain evidence="15">CG17_big_fil_post_rev_8_21_14_2_50_31_73</strain>
        <strain evidence="12">CG18_big_fil_WC_8_21_14_2_50_31_19</strain>
        <strain evidence="17">CG_4_10_14_0_8_um_filter_31_133</strain>
        <strain evidence="16">CG_4_8_14_3_um_filter</strain>
        <strain evidence="19">CG_4_9_14_0_8_um_filter_31_21</strain>
        <strain evidence="18">CG_4_9_14_3_um_filter_31_125</strain>
    </source>
</reference>
<dbReference type="Pfam" id="PF01870">
    <property type="entry name" value="Hjc"/>
    <property type="match status" value="1"/>
</dbReference>
<dbReference type="InterPro" id="IPR011335">
    <property type="entry name" value="Restrct_endonuc-II-like"/>
</dbReference>
<keyword evidence="10" id="KW-0234">DNA repair</keyword>
<dbReference type="EMBL" id="PFMG01000022">
    <property type="protein sequence ID" value="PIY99915.1"/>
    <property type="molecule type" value="Genomic_DNA"/>
</dbReference>
<dbReference type="PANTHER" id="PTHR39651">
    <property type="entry name" value="HOLLIDAY JUNCTION RESOLVASE HJC"/>
    <property type="match status" value="1"/>
</dbReference>
<dbReference type="Gene3D" id="3.40.1350.10">
    <property type="match status" value="1"/>
</dbReference>
<dbReference type="EMBL" id="PFUW01000020">
    <property type="protein sequence ID" value="PJB04061.1"/>
    <property type="molecule type" value="Genomic_DNA"/>
</dbReference>
<dbReference type="EMBL" id="PFSX01000028">
    <property type="protein sequence ID" value="PJC01488.1"/>
    <property type="molecule type" value="Genomic_DNA"/>
</dbReference>
<accession>A0A2H9N241</accession>
<protein>
    <submittedName>
        <fullName evidence="12">Holliday junction resolvase</fullName>
    </submittedName>
</protein>
<dbReference type="GO" id="GO:0003677">
    <property type="term" value="F:DNA binding"/>
    <property type="evidence" value="ECO:0007669"/>
    <property type="project" value="UniProtKB-KW"/>
</dbReference>
<evidence type="ECO:0000313" key="14">
    <source>
        <dbReference type="EMBL" id="PIV46352.1"/>
    </source>
</evidence>
<dbReference type="InterPro" id="IPR014428">
    <property type="entry name" value="Hjc_arc"/>
</dbReference>
<gene>
    <name evidence="19" type="ORF">CO072_01085</name>
    <name evidence="18" type="ORF">CO124_01330</name>
    <name evidence="14" type="ORF">COS22_01875</name>
    <name evidence="13" type="ORF">COS45_01000</name>
    <name evidence="15" type="ORF">COW47_00515</name>
    <name evidence="12" type="ORF">COW69_00480</name>
    <name evidence="17" type="ORF">COY63_00915</name>
    <name evidence="16" type="ORF">COZ66_02535</name>
</gene>
<evidence type="ECO:0000256" key="4">
    <source>
        <dbReference type="ARBA" id="ARBA00022759"/>
    </source>
</evidence>
<dbReference type="Proteomes" id="UP000230477">
    <property type="component" value="Unassembled WGS sequence"/>
</dbReference>
<name>A0A2G9LKS4_HUBC1</name>
<evidence type="ECO:0000256" key="8">
    <source>
        <dbReference type="ARBA" id="ARBA00023125"/>
    </source>
</evidence>
<dbReference type="SUPFAM" id="SSF52980">
    <property type="entry name" value="Restriction endonuclease-like"/>
    <property type="match status" value="1"/>
</dbReference>
<evidence type="ECO:0000256" key="6">
    <source>
        <dbReference type="ARBA" id="ARBA00022801"/>
    </source>
</evidence>
<reference evidence="20 21" key="2">
    <citation type="submission" date="2017-09" db="EMBL/GenBank/DDBJ databases">
        <title>Depth-based differentiation of microbial function through sediment-hosted aquifers and enrichment of novel symbionts in the deep terrestrial subsurface.</title>
        <authorList>
            <person name="Probst A.J."/>
            <person name="Ladd B."/>
            <person name="Jarett J.K."/>
            <person name="Geller-Mcgrath D.E."/>
            <person name="Sieber C.M.K."/>
            <person name="Emerson J.B."/>
            <person name="Anantharaman K."/>
            <person name="Thomas B.C."/>
            <person name="Malmstrom R."/>
            <person name="Stieglmeier M."/>
            <person name="Klingl A."/>
            <person name="Woyke T."/>
            <person name="Ryan C.M."/>
            <person name="Banfield J.F."/>
        </authorList>
    </citation>
    <scope>NUCLEOTIDE SEQUENCE [LARGE SCALE GENOMIC DNA]</scope>
</reference>
<keyword evidence="8" id="KW-0238">DNA-binding</keyword>
<evidence type="ECO:0000313" key="21">
    <source>
        <dbReference type="Proteomes" id="UP000228888"/>
    </source>
</evidence>
<dbReference type="GO" id="GO:0008821">
    <property type="term" value="F:crossover junction DNA endonuclease activity"/>
    <property type="evidence" value="ECO:0007669"/>
    <property type="project" value="UniProtKB-EC"/>
</dbReference>
<comment type="caution">
    <text evidence="12">The sequence shown here is derived from an EMBL/GenBank/DDBJ whole genome shotgun (WGS) entry which is preliminary data.</text>
</comment>
<dbReference type="EMBL" id="PETW01000031">
    <property type="protein sequence ID" value="PIV46352.1"/>
    <property type="molecule type" value="Genomic_DNA"/>
</dbReference>
<evidence type="ECO:0000313" key="13">
    <source>
        <dbReference type="EMBL" id="PIV13802.1"/>
    </source>
</evidence>
<keyword evidence="5" id="KW-0227">DNA damage</keyword>
<dbReference type="Proteomes" id="UP000231232">
    <property type="component" value="Unassembled WGS sequence"/>
</dbReference>
<organism evidence="12 22">
    <name type="scientific">Huberarchaeum crystalense</name>
    <dbReference type="NCBI Taxonomy" id="2014257"/>
    <lineage>
        <taxon>Archaea</taxon>
        <taxon>Candidatus Huberarchaeota</taxon>
        <taxon>Candidatus Huberarchaeia</taxon>
        <taxon>Candidatus Huberarchaeales</taxon>
        <taxon>Candidatus Huberarchaeaceae</taxon>
        <taxon>Candidatus Huberarchaeum</taxon>
    </lineage>
</organism>
<comment type="catalytic activity">
    <reaction evidence="11">
        <text>Endonucleolytic cleavage at a junction such as a reciprocal single-stranded crossover between two homologous DNA duplexes (Holliday junction).</text>
        <dbReference type="EC" id="3.1.21.10"/>
    </reaction>
</comment>
<sequence>MWQYQKGVTFERQLFKRFWDSGWAAMRAAGSGDKKVPDIIAGNGKKLIIVECKTINDDHIYLKKDDVEKLILFGLRIKAWPLICVKFKGNPEIFYAIEDLQYTKNNCCKLSVQQKGLSFDEINY</sequence>
<dbReference type="EMBL" id="PCUF01000002">
    <property type="protein sequence ID" value="PIN66760.1"/>
    <property type="molecule type" value="Genomic_DNA"/>
</dbReference>
<accession>A0A2H9QT67</accession>
<evidence type="ECO:0000256" key="2">
    <source>
        <dbReference type="ARBA" id="ARBA00022722"/>
    </source>
</evidence>
<dbReference type="Proteomes" id="UP000230713">
    <property type="component" value="Unassembled WGS sequence"/>
</dbReference>
<dbReference type="EMBL" id="PFIH01000064">
    <property type="protein sequence ID" value="PIX27883.1"/>
    <property type="molecule type" value="Genomic_DNA"/>
</dbReference>
<dbReference type="PANTHER" id="PTHR39651:SF1">
    <property type="entry name" value="HOLLIDAY JUNCTION RESOLVASE HJC"/>
    <property type="match status" value="1"/>
</dbReference>
<accession>A0A2H9RD53</accession>
<evidence type="ECO:0000256" key="9">
    <source>
        <dbReference type="ARBA" id="ARBA00023172"/>
    </source>
</evidence>
<dbReference type="GO" id="GO:0006310">
    <property type="term" value="P:DNA recombination"/>
    <property type="evidence" value="ECO:0007669"/>
    <property type="project" value="UniProtKB-KW"/>
</dbReference>
<comment type="cofactor">
    <cofactor evidence="1">
        <name>Mg(2+)</name>
        <dbReference type="ChEBI" id="CHEBI:18420"/>
    </cofactor>
</comment>
<accession>A0A2H9MMU0</accession>
<evidence type="ECO:0000256" key="7">
    <source>
        <dbReference type="ARBA" id="ARBA00022842"/>
    </source>
</evidence>
<dbReference type="GO" id="GO:0046872">
    <property type="term" value="F:metal ion binding"/>
    <property type="evidence" value="ECO:0007669"/>
    <property type="project" value="UniProtKB-KW"/>
</dbReference>
<accession>A0A2H9M2J4</accession>
<evidence type="ECO:0000313" key="15">
    <source>
        <dbReference type="EMBL" id="PIV89847.1"/>
    </source>
</evidence>
<evidence type="ECO:0000313" key="12">
    <source>
        <dbReference type="EMBL" id="PIN66760.1"/>
    </source>
</evidence>
<dbReference type="Proteomes" id="UP000231449">
    <property type="component" value="Unassembled WGS sequence"/>
</dbReference>
<evidence type="ECO:0000313" key="20">
    <source>
        <dbReference type="Proteomes" id="UP000228874"/>
    </source>
</evidence>
<evidence type="ECO:0000256" key="5">
    <source>
        <dbReference type="ARBA" id="ARBA00022763"/>
    </source>
</evidence>
<evidence type="ECO:0000313" key="19">
    <source>
        <dbReference type="EMBL" id="PJC01488.1"/>
    </source>
</evidence>
<dbReference type="EMBL" id="PEUT01000025">
    <property type="protein sequence ID" value="PIV13802.1"/>
    <property type="molecule type" value="Genomic_DNA"/>
</dbReference>
<dbReference type="Proteomes" id="UP000229789">
    <property type="component" value="Unassembled WGS sequence"/>
</dbReference>
<keyword evidence="7" id="KW-0460">Magnesium</keyword>
<evidence type="ECO:0000313" key="17">
    <source>
        <dbReference type="EMBL" id="PIY99915.1"/>
    </source>
</evidence>
<evidence type="ECO:0000313" key="18">
    <source>
        <dbReference type="EMBL" id="PJB04061.1"/>
    </source>
</evidence>
<keyword evidence="9" id="KW-0233">DNA recombination</keyword>
<evidence type="ECO:0000313" key="22">
    <source>
        <dbReference type="Proteomes" id="UP000229789"/>
    </source>
</evidence>
<dbReference type="Proteomes" id="UP000228989">
    <property type="component" value="Unassembled WGS sequence"/>
</dbReference>
<evidence type="ECO:0000313" key="16">
    <source>
        <dbReference type="EMBL" id="PIX27883.1"/>
    </source>
</evidence>
<keyword evidence="4" id="KW-0255">Endonuclease</keyword>
<accession>A0A2G9LKS4</accession>
<dbReference type="GO" id="GO:0006281">
    <property type="term" value="P:DNA repair"/>
    <property type="evidence" value="ECO:0007669"/>
    <property type="project" value="UniProtKB-KW"/>
</dbReference>
<keyword evidence="6" id="KW-0378">Hydrolase</keyword>
<dbReference type="EMBL" id="PFFF01000015">
    <property type="protein sequence ID" value="PIV89847.1"/>
    <property type="molecule type" value="Genomic_DNA"/>
</dbReference>
<keyword evidence="2" id="KW-0540">Nuclease</keyword>
<dbReference type="NCBIfam" id="NF040854">
    <property type="entry name" value="Hol_resolv_Hjc"/>
    <property type="match status" value="1"/>
</dbReference>
<evidence type="ECO:0000256" key="11">
    <source>
        <dbReference type="ARBA" id="ARBA00029354"/>
    </source>
</evidence>
<accession>A0A2H9M765</accession>
<evidence type="ECO:0000256" key="10">
    <source>
        <dbReference type="ARBA" id="ARBA00023204"/>
    </source>
</evidence>
<dbReference type="PIRSF" id="PIRSF004985">
    <property type="entry name" value="Hlld_jn_rslvs_ar"/>
    <property type="match status" value="1"/>
</dbReference>
<dbReference type="InterPro" id="IPR002732">
    <property type="entry name" value="Hjc"/>
</dbReference>
<keyword evidence="3" id="KW-0479">Metal-binding</keyword>
<dbReference type="Proteomes" id="UP000228888">
    <property type="component" value="Unassembled WGS sequence"/>
</dbReference>
<proteinExistence type="predicted"/>
<accession>A0A2H9PA54</accession>
<dbReference type="InterPro" id="IPR011856">
    <property type="entry name" value="tRNA_endonuc-like_dom_sf"/>
</dbReference>
<evidence type="ECO:0000256" key="3">
    <source>
        <dbReference type="ARBA" id="ARBA00022723"/>
    </source>
</evidence>
<evidence type="ECO:0000256" key="1">
    <source>
        <dbReference type="ARBA" id="ARBA00001946"/>
    </source>
</evidence>